<dbReference type="InterPro" id="IPR002677">
    <property type="entry name" value="Ribosomal_bL32"/>
</dbReference>
<proteinExistence type="inferred from homology"/>
<dbReference type="SUPFAM" id="SSF57829">
    <property type="entry name" value="Zn-binding ribosomal proteins"/>
    <property type="match status" value="1"/>
</dbReference>
<comment type="similarity">
    <text evidence="1">Belongs to the bacterial ribosomal protein bL32 family.</text>
</comment>
<dbReference type="GO" id="GO:0015934">
    <property type="term" value="C:large ribosomal subunit"/>
    <property type="evidence" value="ECO:0007669"/>
    <property type="project" value="InterPro"/>
</dbReference>
<keyword evidence="3" id="KW-0687">Ribonucleoprotein</keyword>
<keyword evidence="4" id="KW-0934">Plastid</keyword>
<organism evidence="4">
    <name type="scientific">Trachelomonas grandis</name>
    <dbReference type="NCBI Taxonomy" id="215769"/>
    <lineage>
        <taxon>Eukaryota</taxon>
        <taxon>Discoba</taxon>
        <taxon>Euglenozoa</taxon>
        <taxon>Euglenida</taxon>
        <taxon>Spirocuta</taxon>
        <taxon>Euglenophyceae</taxon>
        <taxon>Euglenales</taxon>
        <taxon>Euglenaceae</taxon>
        <taxon>Trachelomonas</taxon>
    </lineage>
</organism>
<evidence type="ECO:0000313" key="4">
    <source>
        <dbReference type="EMBL" id="AYB71484.1"/>
    </source>
</evidence>
<dbReference type="InterPro" id="IPR011332">
    <property type="entry name" value="Ribosomal_zn-bd"/>
</dbReference>
<sequence>MAVPKKKISKSKGGMRYYIWQKKTLKKVLIALSYKNLLVKDDSLYPVNNEKS</sequence>
<gene>
    <name evidence="4" type="primary">rpl32</name>
</gene>
<evidence type="ECO:0000256" key="2">
    <source>
        <dbReference type="ARBA" id="ARBA00022980"/>
    </source>
</evidence>
<dbReference type="GO" id="GO:0003735">
    <property type="term" value="F:structural constituent of ribosome"/>
    <property type="evidence" value="ECO:0007669"/>
    <property type="project" value="InterPro"/>
</dbReference>
<geneLocation type="chloroplast" evidence="4"/>
<name>A0A385ULS4_9EUGL</name>
<evidence type="ECO:0000256" key="3">
    <source>
        <dbReference type="ARBA" id="ARBA00023274"/>
    </source>
</evidence>
<keyword evidence="2 4" id="KW-0689">Ribosomal protein</keyword>
<dbReference type="AlphaFoldDB" id="A0A385ULS4"/>
<accession>A0A385ULS4</accession>
<dbReference type="GO" id="GO:0006412">
    <property type="term" value="P:translation"/>
    <property type="evidence" value="ECO:0007669"/>
    <property type="project" value="InterPro"/>
</dbReference>
<dbReference type="EMBL" id="MH285877">
    <property type="protein sequence ID" value="AYB71484.1"/>
    <property type="molecule type" value="Genomic_DNA"/>
</dbReference>
<reference evidence="4" key="1">
    <citation type="journal article" date="2018" name="J. Eukaryot. Microbiol.">
        <title>Intrageneric Variability Between the Chloroplast Genomes of Trachelomonas grandis and Trachelomonas volvocina and Phylogenomic Analysis of Phototrophic Euglenoids.</title>
        <authorList>
            <person name="Dabbagh N."/>
            <person name="Preisfeld A."/>
        </authorList>
    </citation>
    <scope>NUCLEOTIDE SEQUENCE</scope>
</reference>
<dbReference type="Pfam" id="PF01783">
    <property type="entry name" value="Ribosomal_L32p"/>
    <property type="match status" value="1"/>
</dbReference>
<protein>
    <submittedName>
        <fullName evidence="4">Ribosomal protein L32</fullName>
    </submittedName>
</protein>
<keyword evidence="4" id="KW-0150">Chloroplast</keyword>
<evidence type="ECO:0000256" key="1">
    <source>
        <dbReference type="ARBA" id="ARBA00008560"/>
    </source>
</evidence>